<gene>
    <name evidence="1" type="ORF">OIK42_16505</name>
</gene>
<proteinExistence type="predicted"/>
<evidence type="ECO:0000313" key="1">
    <source>
        <dbReference type="EMBL" id="MDC8832359.1"/>
    </source>
</evidence>
<dbReference type="PANTHER" id="PTHR30386:SF28">
    <property type="entry name" value="EXPORTED PROTEIN"/>
    <property type="match status" value="1"/>
</dbReference>
<evidence type="ECO:0000313" key="2">
    <source>
        <dbReference type="Proteomes" id="UP001218788"/>
    </source>
</evidence>
<accession>A0ABT5L7G5</accession>
<organism evidence="1 2">
    <name type="scientific">Alteromonas gilva</name>
    <dbReference type="NCBI Taxonomy" id="2987522"/>
    <lineage>
        <taxon>Bacteria</taxon>
        <taxon>Pseudomonadati</taxon>
        <taxon>Pseudomonadota</taxon>
        <taxon>Gammaproteobacteria</taxon>
        <taxon>Alteromonadales</taxon>
        <taxon>Alteromonadaceae</taxon>
        <taxon>Alteromonas/Salinimonas group</taxon>
        <taxon>Alteromonas</taxon>
    </lineage>
</organism>
<sequence>MDSQSLFRPQALISQQQNIEGTVLVRPTLSALGITAALLMWLAASLYWLLSSQYVDTQTVTGWLEPQRGITHVYSPSPGAIVSEILVNANQRVSKGTPLIKLTRDATFKNNQSVNAVLLGELKSRIERLQTQYTLSQNGFENKRQQLQTNHQRLLEDRQNIASMRTLLNQKMQLLDSQKQALTKLTKDGFYSKHQLQNLDAQRLDESYQHKLLNREWLAIIRAIDDTRYELQTLTTSHQLQQLAIENSISEIQQSLHQQYSVQDIVVTAPNDGKVGQLHAKSGQSTQANLPLLTLMPEQGDVIARLLIPISAAGQVSAGQPISLRYDAFPYTQFGTYDAVIDKVSPHLLLPQEVAQTPVTVKQPVYLASASLSSFNIEHLNEPIALRAGMTFAADINIRERNLMQWLFEPLYQLNGGLL</sequence>
<dbReference type="PANTHER" id="PTHR30386">
    <property type="entry name" value="MEMBRANE FUSION SUBUNIT OF EMRAB-TOLC MULTIDRUG EFFLUX PUMP"/>
    <property type="match status" value="1"/>
</dbReference>
<dbReference type="RefSeq" id="WP_273642178.1">
    <property type="nucleotide sequence ID" value="NZ_JAQQXP010000003.1"/>
</dbReference>
<dbReference type="Gene3D" id="2.40.50.100">
    <property type="match status" value="1"/>
</dbReference>
<dbReference type="EMBL" id="JAQQXP010000003">
    <property type="protein sequence ID" value="MDC8832359.1"/>
    <property type="molecule type" value="Genomic_DNA"/>
</dbReference>
<dbReference type="Proteomes" id="UP001218788">
    <property type="component" value="Unassembled WGS sequence"/>
</dbReference>
<name>A0ABT5L7G5_9ALTE</name>
<dbReference type="InterPro" id="IPR050739">
    <property type="entry name" value="MFP"/>
</dbReference>
<keyword evidence="2" id="KW-1185">Reference proteome</keyword>
<reference evidence="1 2" key="1">
    <citation type="submission" date="2022-10" db="EMBL/GenBank/DDBJ databases">
        <title>Alteromonas sp. chi3 Genome sequencing.</title>
        <authorList>
            <person name="Park S."/>
        </authorList>
    </citation>
    <scope>NUCLEOTIDE SEQUENCE [LARGE SCALE GENOMIC DNA]</scope>
    <source>
        <strain evidence="2">chi3</strain>
    </source>
</reference>
<comment type="caution">
    <text evidence="1">The sequence shown here is derived from an EMBL/GenBank/DDBJ whole genome shotgun (WGS) entry which is preliminary data.</text>
</comment>
<protein>
    <submittedName>
        <fullName evidence="1">HlyD family efflux transporter periplasmic adaptor subunit</fullName>
    </submittedName>
</protein>
<dbReference type="PRINTS" id="PR01490">
    <property type="entry name" value="RTXTOXIND"/>
</dbReference>